<evidence type="ECO:0000256" key="1">
    <source>
        <dbReference type="SAM" id="MobiDB-lite"/>
    </source>
</evidence>
<organism evidence="2">
    <name type="scientific">Anguilla anguilla</name>
    <name type="common">European freshwater eel</name>
    <name type="synonym">Muraena anguilla</name>
    <dbReference type="NCBI Taxonomy" id="7936"/>
    <lineage>
        <taxon>Eukaryota</taxon>
        <taxon>Metazoa</taxon>
        <taxon>Chordata</taxon>
        <taxon>Craniata</taxon>
        <taxon>Vertebrata</taxon>
        <taxon>Euteleostomi</taxon>
        <taxon>Actinopterygii</taxon>
        <taxon>Neopterygii</taxon>
        <taxon>Teleostei</taxon>
        <taxon>Anguilliformes</taxon>
        <taxon>Anguillidae</taxon>
        <taxon>Anguilla</taxon>
    </lineage>
</organism>
<dbReference type="AlphaFoldDB" id="A0A0E9VKR5"/>
<proteinExistence type="predicted"/>
<sequence>MGNTGRRKRTPNDHQRGHRSGEQGLKPPLTSISGT</sequence>
<dbReference type="EMBL" id="GBXM01030784">
    <property type="protein sequence ID" value="JAH77793.1"/>
    <property type="molecule type" value="Transcribed_RNA"/>
</dbReference>
<evidence type="ECO:0000313" key="2">
    <source>
        <dbReference type="EMBL" id="JAH77793.1"/>
    </source>
</evidence>
<feature type="compositionally biased region" description="Basic and acidic residues" evidence="1">
    <location>
        <begin position="10"/>
        <end position="21"/>
    </location>
</feature>
<protein>
    <submittedName>
        <fullName evidence="2">Uncharacterized protein</fullName>
    </submittedName>
</protein>
<accession>A0A0E9VKR5</accession>
<reference evidence="2" key="1">
    <citation type="submission" date="2014-11" db="EMBL/GenBank/DDBJ databases">
        <authorList>
            <person name="Amaro Gonzalez C."/>
        </authorList>
    </citation>
    <scope>NUCLEOTIDE SEQUENCE</scope>
</reference>
<reference evidence="2" key="2">
    <citation type="journal article" date="2015" name="Fish Shellfish Immunol.">
        <title>Early steps in the European eel (Anguilla anguilla)-Vibrio vulnificus interaction in the gills: Role of the RtxA13 toxin.</title>
        <authorList>
            <person name="Callol A."/>
            <person name="Pajuelo D."/>
            <person name="Ebbesson L."/>
            <person name="Teles M."/>
            <person name="MacKenzie S."/>
            <person name="Amaro C."/>
        </authorList>
    </citation>
    <scope>NUCLEOTIDE SEQUENCE</scope>
</reference>
<name>A0A0E9VKR5_ANGAN</name>
<feature type="region of interest" description="Disordered" evidence="1">
    <location>
        <begin position="1"/>
        <end position="35"/>
    </location>
</feature>